<dbReference type="AlphaFoldDB" id="A0AAV7LW55"/>
<reference evidence="1" key="1">
    <citation type="journal article" date="2022" name="bioRxiv">
        <title>Sequencing and chromosome-scale assembly of the giantPleurodeles waltlgenome.</title>
        <authorList>
            <person name="Brown T."/>
            <person name="Elewa A."/>
            <person name="Iarovenko S."/>
            <person name="Subramanian E."/>
            <person name="Araus A.J."/>
            <person name="Petzold A."/>
            <person name="Susuki M."/>
            <person name="Suzuki K.-i.T."/>
            <person name="Hayashi T."/>
            <person name="Toyoda A."/>
            <person name="Oliveira C."/>
            <person name="Osipova E."/>
            <person name="Leigh N.D."/>
            <person name="Simon A."/>
            <person name="Yun M.H."/>
        </authorList>
    </citation>
    <scope>NUCLEOTIDE SEQUENCE</scope>
    <source>
        <strain evidence="1">20211129_DDA</strain>
        <tissue evidence="1">Liver</tissue>
    </source>
</reference>
<name>A0AAV7LW55_PLEWA</name>
<keyword evidence="2" id="KW-1185">Reference proteome</keyword>
<accession>A0AAV7LW55</accession>
<dbReference type="Proteomes" id="UP001066276">
    <property type="component" value="Chromosome 10"/>
</dbReference>
<dbReference type="EMBL" id="JANPWB010000014">
    <property type="protein sequence ID" value="KAJ1095392.1"/>
    <property type="molecule type" value="Genomic_DNA"/>
</dbReference>
<proteinExistence type="predicted"/>
<organism evidence="1 2">
    <name type="scientific">Pleurodeles waltl</name>
    <name type="common">Iberian ribbed newt</name>
    <dbReference type="NCBI Taxonomy" id="8319"/>
    <lineage>
        <taxon>Eukaryota</taxon>
        <taxon>Metazoa</taxon>
        <taxon>Chordata</taxon>
        <taxon>Craniata</taxon>
        <taxon>Vertebrata</taxon>
        <taxon>Euteleostomi</taxon>
        <taxon>Amphibia</taxon>
        <taxon>Batrachia</taxon>
        <taxon>Caudata</taxon>
        <taxon>Salamandroidea</taxon>
        <taxon>Salamandridae</taxon>
        <taxon>Pleurodelinae</taxon>
        <taxon>Pleurodeles</taxon>
    </lineage>
</organism>
<evidence type="ECO:0000313" key="2">
    <source>
        <dbReference type="Proteomes" id="UP001066276"/>
    </source>
</evidence>
<comment type="caution">
    <text evidence="1">The sequence shown here is derived from an EMBL/GenBank/DDBJ whole genome shotgun (WGS) entry which is preliminary data.</text>
</comment>
<evidence type="ECO:0000313" key="1">
    <source>
        <dbReference type="EMBL" id="KAJ1095392.1"/>
    </source>
</evidence>
<protein>
    <submittedName>
        <fullName evidence="1">Uncharacterized protein</fullName>
    </submittedName>
</protein>
<sequence length="71" mass="7648">MGTADCIVDDVVDSDLITMTVVTVVVFGIRVIFGGIVDDFFDDGGLDDLSINGPDNAFIEFGKFEVEVFLP</sequence>
<gene>
    <name evidence="1" type="ORF">NDU88_000557</name>
</gene>